<evidence type="ECO:0000256" key="1">
    <source>
        <dbReference type="SAM" id="MobiDB-lite"/>
    </source>
</evidence>
<feature type="region of interest" description="Disordered" evidence="1">
    <location>
        <begin position="154"/>
        <end position="205"/>
    </location>
</feature>
<dbReference type="AlphaFoldDB" id="A0A8J3Y3G3"/>
<feature type="chain" id="PRO_5039081353" description="Fibronectin type-III domain-containing protein" evidence="2">
    <location>
        <begin position="27"/>
        <end position="205"/>
    </location>
</feature>
<dbReference type="SUPFAM" id="SSF49265">
    <property type="entry name" value="Fibronectin type III"/>
    <property type="match status" value="1"/>
</dbReference>
<gene>
    <name evidence="3" type="ORF">Sya03_03280</name>
</gene>
<keyword evidence="4" id="KW-1185">Reference proteome</keyword>
<organism evidence="3 4">
    <name type="scientific">Spirilliplanes yamanashiensis</name>
    <dbReference type="NCBI Taxonomy" id="42233"/>
    <lineage>
        <taxon>Bacteria</taxon>
        <taxon>Bacillati</taxon>
        <taxon>Actinomycetota</taxon>
        <taxon>Actinomycetes</taxon>
        <taxon>Micromonosporales</taxon>
        <taxon>Micromonosporaceae</taxon>
        <taxon>Spirilliplanes</taxon>
    </lineage>
</organism>
<keyword evidence="2" id="KW-0732">Signal</keyword>
<dbReference type="InterPro" id="IPR036116">
    <property type="entry name" value="FN3_sf"/>
</dbReference>
<evidence type="ECO:0008006" key="5">
    <source>
        <dbReference type="Google" id="ProtNLM"/>
    </source>
</evidence>
<name>A0A8J3Y3G3_9ACTN</name>
<proteinExistence type="predicted"/>
<evidence type="ECO:0000256" key="2">
    <source>
        <dbReference type="SAM" id="SignalP"/>
    </source>
</evidence>
<protein>
    <recommendedName>
        <fullName evidence="5">Fibronectin type-III domain-containing protein</fullName>
    </recommendedName>
</protein>
<dbReference type="RefSeq" id="WP_203936315.1">
    <property type="nucleotide sequence ID" value="NZ_BAAAGJ010000005.1"/>
</dbReference>
<sequence length="205" mass="21048">MKPFHRAGILAAGAVVAVVSSAVAWAGWQTPTDPVTMRFKTADLPVGAQPEATVSPNGRHVTIRWAAKNIVPGVRVQYYSVTRHGAGVPPAHVCTVNATSCRDANVPAGTWTYTVHTRFETWEGVDGPASLPVTIAASAARTLDTTQAPVVPAPAAPAAEPAEEDTPPATPTIVPDPVASPSPTAADPVTTTAETPLPEIPSDAG</sequence>
<dbReference type="Proteomes" id="UP000652013">
    <property type="component" value="Unassembled WGS sequence"/>
</dbReference>
<accession>A0A8J3Y3G3</accession>
<comment type="caution">
    <text evidence="3">The sequence shown here is derived from an EMBL/GenBank/DDBJ whole genome shotgun (WGS) entry which is preliminary data.</text>
</comment>
<evidence type="ECO:0000313" key="3">
    <source>
        <dbReference type="EMBL" id="GIJ00976.1"/>
    </source>
</evidence>
<evidence type="ECO:0000313" key="4">
    <source>
        <dbReference type="Proteomes" id="UP000652013"/>
    </source>
</evidence>
<dbReference type="EMBL" id="BOOY01000002">
    <property type="protein sequence ID" value="GIJ00976.1"/>
    <property type="molecule type" value="Genomic_DNA"/>
</dbReference>
<reference evidence="3" key="1">
    <citation type="submission" date="2021-01" db="EMBL/GenBank/DDBJ databases">
        <title>Whole genome shotgun sequence of Spirilliplanes yamanashiensis NBRC 15828.</title>
        <authorList>
            <person name="Komaki H."/>
            <person name="Tamura T."/>
        </authorList>
    </citation>
    <scope>NUCLEOTIDE SEQUENCE</scope>
    <source>
        <strain evidence="3">NBRC 15828</strain>
    </source>
</reference>
<feature type="signal peptide" evidence="2">
    <location>
        <begin position="1"/>
        <end position="26"/>
    </location>
</feature>